<reference evidence="2" key="1">
    <citation type="journal article" date="2023" name="Hortic. Res.">
        <title>A chromosome-level phased genome enabling allele-level studies in sweet orange: a case study on citrus Huanglongbing tolerance.</title>
        <authorList>
            <person name="Wu B."/>
            <person name="Yu Q."/>
            <person name="Deng Z."/>
            <person name="Duan Y."/>
            <person name="Luo F."/>
            <person name="Gmitter F. Jr."/>
        </authorList>
    </citation>
    <scope>NUCLEOTIDE SEQUENCE [LARGE SCALE GENOMIC DNA]</scope>
    <source>
        <strain evidence="2">cv. Valencia</strain>
    </source>
</reference>
<keyword evidence="2" id="KW-1185">Reference proteome</keyword>
<name>A0ACB8IIK8_CITSI</name>
<sequence length="480" mass="54235">MRKYKSVEFQFDQEIEKPARRLRKEHRELQAAIAMDDLQDLRNLNCREEIQPVNVHAVLTPQTIHLGIVRPDAKADNFELKPVMFQMLQTVGQFNGLPSEDPHLHLKLFLELETFYNDLNPSTRLMVDASTNGALLFKFYNEAYEILDRIANNNYQWPSPIQAAARGTTGVHNNQTAAAPSGFYQQNQEQRSINNDQLSSLEGLITDYIVKNEAVIQSHNVSLRNLENQIGQLTTALSNRPQGSLPSNLNDPRREGKEHCKVINLRSGKDVHSPPTGESSQAATFAENDDPTPVDNEGLVPTHNMAKEKQSTQPAVAQQFRHPPPFPQRFQKQQQDKQFSKILGVLTQLHNNISFVEALEQIPNYAKFFKDILTKKIKLGEFEIVVLTQECSRMLQSKIPQKIKDPGSFTIPYFIGTKYSGKAFCNLGASINLMPLSVFKQLGVGECRPTTVTLQLADISHAYPEGKIEDVLVKVDKFIF</sequence>
<proteinExistence type="predicted"/>
<evidence type="ECO:0000313" key="2">
    <source>
        <dbReference type="Proteomes" id="UP000829398"/>
    </source>
</evidence>
<comment type="caution">
    <text evidence="1">The sequence shown here is derived from an EMBL/GenBank/DDBJ whole genome shotgun (WGS) entry which is preliminary data.</text>
</comment>
<evidence type="ECO:0000313" key="1">
    <source>
        <dbReference type="EMBL" id="KAH9696894.1"/>
    </source>
</evidence>
<accession>A0ACB8IIK8</accession>
<protein>
    <submittedName>
        <fullName evidence="1">Uncharacterized protein</fullName>
    </submittedName>
</protein>
<organism evidence="1 2">
    <name type="scientific">Citrus sinensis</name>
    <name type="common">Sweet orange</name>
    <name type="synonym">Citrus aurantium var. sinensis</name>
    <dbReference type="NCBI Taxonomy" id="2711"/>
    <lineage>
        <taxon>Eukaryota</taxon>
        <taxon>Viridiplantae</taxon>
        <taxon>Streptophyta</taxon>
        <taxon>Embryophyta</taxon>
        <taxon>Tracheophyta</taxon>
        <taxon>Spermatophyta</taxon>
        <taxon>Magnoliopsida</taxon>
        <taxon>eudicotyledons</taxon>
        <taxon>Gunneridae</taxon>
        <taxon>Pentapetalae</taxon>
        <taxon>rosids</taxon>
        <taxon>malvids</taxon>
        <taxon>Sapindales</taxon>
        <taxon>Rutaceae</taxon>
        <taxon>Aurantioideae</taxon>
        <taxon>Citrus</taxon>
    </lineage>
</organism>
<dbReference type="EMBL" id="CM039177">
    <property type="protein sequence ID" value="KAH9696894.1"/>
    <property type="molecule type" value="Genomic_DNA"/>
</dbReference>
<dbReference type="Proteomes" id="UP000829398">
    <property type="component" value="Chromosome 8"/>
</dbReference>
<gene>
    <name evidence="1" type="ORF">KPL71_023376</name>
</gene>